<dbReference type="NCBIfam" id="TIGR01498">
    <property type="entry name" value="folK"/>
    <property type="match status" value="1"/>
</dbReference>
<keyword evidence="6" id="KW-0418">Kinase</keyword>
<dbReference type="RefSeq" id="WP_082348863.1">
    <property type="nucleotide sequence ID" value="NZ_CP159837.1"/>
</dbReference>
<dbReference type="Gene3D" id="3.30.70.560">
    <property type="entry name" value="7,8-Dihydro-6-hydroxymethylpterin-pyrophosphokinase HPPK"/>
    <property type="match status" value="1"/>
</dbReference>
<evidence type="ECO:0000256" key="1">
    <source>
        <dbReference type="ARBA" id="ARBA00000198"/>
    </source>
</evidence>
<dbReference type="CDD" id="cd00483">
    <property type="entry name" value="HPPK"/>
    <property type="match status" value="1"/>
</dbReference>
<dbReference type="GO" id="GO:0046656">
    <property type="term" value="P:folic acid biosynthetic process"/>
    <property type="evidence" value="ECO:0007669"/>
    <property type="project" value="UniProtKB-KW"/>
</dbReference>
<dbReference type="GO" id="GO:0016301">
    <property type="term" value="F:kinase activity"/>
    <property type="evidence" value="ECO:0007669"/>
    <property type="project" value="UniProtKB-KW"/>
</dbReference>
<keyword evidence="8" id="KW-0289">Folate biosynthesis</keyword>
<evidence type="ECO:0000256" key="3">
    <source>
        <dbReference type="ARBA" id="ARBA00013253"/>
    </source>
</evidence>
<dbReference type="PANTHER" id="PTHR43071:SF1">
    <property type="entry name" value="2-AMINO-4-HYDROXY-6-HYDROXYMETHYLDIHYDROPTERIDINE PYROPHOSPHOKINASE"/>
    <property type="match status" value="1"/>
</dbReference>
<feature type="domain" description="7,8-dihydro-6-hydroxymethylpterin-pyrophosphokinase" evidence="10">
    <location>
        <begin position="98"/>
        <end position="109"/>
    </location>
</feature>
<evidence type="ECO:0000256" key="4">
    <source>
        <dbReference type="ARBA" id="ARBA00022679"/>
    </source>
</evidence>
<organism evidence="11">
    <name type="scientific">Planktothricoides raciborskii GIHE-MW2</name>
    <dbReference type="NCBI Taxonomy" id="2792601"/>
    <lineage>
        <taxon>Bacteria</taxon>
        <taxon>Bacillati</taxon>
        <taxon>Cyanobacteriota</taxon>
        <taxon>Cyanophyceae</taxon>
        <taxon>Oscillatoriophycideae</taxon>
        <taxon>Oscillatoriales</taxon>
        <taxon>Oscillatoriaceae</taxon>
        <taxon>Planktothricoides</taxon>
    </lineage>
</organism>
<dbReference type="PROSITE" id="PS00794">
    <property type="entry name" value="HPPK"/>
    <property type="match status" value="1"/>
</dbReference>
<dbReference type="Pfam" id="PF01288">
    <property type="entry name" value="HPPK"/>
    <property type="match status" value="1"/>
</dbReference>
<comment type="pathway">
    <text evidence="2">Cofactor biosynthesis; tetrahydrofolate biosynthesis; 2-amino-4-hydroxy-6-hydroxymethyl-7,8-dihydropteridine diphosphate from 7,8-dihydroneopterin triphosphate: step 4/4.</text>
</comment>
<evidence type="ECO:0000259" key="10">
    <source>
        <dbReference type="PROSITE" id="PS00794"/>
    </source>
</evidence>
<reference evidence="11" key="1">
    <citation type="submission" date="2024-07" db="EMBL/GenBank/DDBJ databases">
        <authorList>
            <person name="Kim Y.J."/>
            <person name="Jeong J.Y."/>
        </authorList>
    </citation>
    <scope>NUCLEOTIDE SEQUENCE</scope>
    <source>
        <strain evidence="11">GIHE-MW2</strain>
    </source>
</reference>
<keyword evidence="5" id="KW-0547">Nucleotide-binding</keyword>
<evidence type="ECO:0000256" key="9">
    <source>
        <dbReference type="SAM" id="MobiDB-lite"/>
    </source>
</evidence>
<dbReference type="EC" id="2.7.6.3" evidence="3"/>
<dbReference type="InterPro" id="IPR035907">
    <property type="entry name" value="Hppk_sf"/>
</dbReference>
<evidence type="ECO:0000256" key="5">
    <source>
        <dbReference type="ARBA" id="ARBA00022741"/>
    </source>
</evidence>
<evidence type="ECO:0000256" key="2">
    <source>
        <dbReference type="ARBA" id="ARBA00005051"/>
    </source>
</evidence>
<accession>A0AAU8J7D5</accession>
<dbReference type="InterPro" id="IPR000550">
    <property type="entry name" value="Hppk"/>
</dbReference>
<dbReference type="EMBL" id="CP159837">
    <property type="protein sequence ID" value="XCM35029.1"/>
    <property type="molecule type" value="Genomic_DNA"/>
</dbReference>
<dbReference type="AlphaFoldDB" id="A0AAU8J7D5"/>
<keyword evidence="4 11" id="KW-0808">Transferase</keyword>
<proteinExistence type="predicted"/>
<gene>
    <name evidence="11" type="primary">folK</name>
    <name evidence="11" type="ORF">ABWT76_003680</name>
</gene>
<evidence type="ECO:0000256" key="8">
    <source>
        <dbReference type="ARBA" id="ARBA00022909"/>
    </source>
</evidence>
<dbReference type="GO" id="GO:0005524">
    <property type="term" value="F:ATP binding"/>
    <property type="evidence" value="ECO:0007669"/>
    <property type="project" value="UniProtKB-KW"/>
</dbReference>
<dbReference type="SUPFAM" id="SSF55083">
    <property type="entry name" value="6-hydroxymethyl-7,8-dihydropterin pyrophosphokinase, HPPK"/>
    <property type="match status" value="1"/>
</dbReference>
<comment type="catalytic activity">
    <reaction evidence="1">
        <text>6-hydroxymethyl-7,8-dihydropterin + ATP = (7,8-dihydropterin-6-yl)methyl diphosphate + AMP + H(+)</text>
        <dbReference type="Rhea" id="RHEA:11412"/>
        <dbReference type="ChEBI" id="CHEBI:15378"/>
        <dbReference type="ChEBI" id="CHEBI:30616"/>
        <dbReference type="ChEBI" id="CHEBI:44841"/>
        <dbReference type="ChEBI" id="CHEBI:72950"/>
        <dbReference type="ChEBI" id="CHEBI:456215"/>
        <dbReference type="EC" id="2.7.6.3"/>
    </reaction>
</comment>
<dbReference type="GO" id="GO:0003848">
    <property type="term" value="F:2-amino-4-hydroxy-6-hydroxymethyldihydropteridine diphosphokinase activity"/>
    <property type="evidence" value="ECO:0007669"/>
    <property type="project" value="UniProtKB-EC"/>
</dbReference>
<evidence type="ECO:0000256" key="7">
    <source>
        <dbReference type="ARBA" id="ARBA00022840"/>
    </source>
</evidence>
<keyword evidence="7" id="KW-0067">ATP-binding</keyword>
<evidence type="ECO:0000256" key="6">
    <source>
        <dbReference type="ARBA" id="ARBA00022777"/>
    </source>
</evidence>
<sequence length="191" mass="21388">MVDHTEKLDTEPMLSAIALGSNLGDSLVILESALKNLDQTPGITVKAKSSWYQTAPVGPPQPDYLNGCAILEVQLTPEELLETLLGIERQFGRVRLEHWGPRTLDLDLLLFDQLILESPTLQIPHPRMTQRDFVLRPLAEIAPHWIEPVSGMAIAQLLEQLNSAEGNRSNSDITEQYFDGDSPQLKSEYKY</sequence>
<dbReference type="PANTHER" id="PTHR43071">
    <property type="entry name" value="2-AMINO-4-HYDROXY-6-HYDROXYMETHYLDIHYDROPTERIDINE PYROPHOSPHOKINASE"/>
    <property type="match status" value="1"/>
</dbReference>
<protein>
    <recommendedName>
        <fullName evidence="3">2-amino-4-hydroxy-6-hydroxymethyldihydropteridine diphosphokinase</fullName>
        <ecNumber evidence="3">2.7.6.3</ecNumber>
    </recommendedName>
</protein>
<name>A0AAU8J7D5_9CYAN</name>
<evidence type="ECO:0000313" key="11">
    <source>
        <dbReference type="EMBL" id="XCM35029.1"/>
    </source>
</evidence>
<feature type="region of interest" description="Disordered" evidence="9">
    <location>
        <begin position="167"/>
        <end position="191"/>
    </location>
</feature>